<feature type="transmembrane region" description="Helical" evidence="1">
    <location>
        <begin position="32"/>
        <end position="52"/>
    </location>
</feature>
<sequence>MITIIATVLLLILKIVFNKNDKLKKIISNLLLVDYILITVYWQILFGFGMIVVNMYNSPGFGENYKFKIEDYMLLIMAITGVVKLIAIIVLLIKRNIKKFYKIFILSDIVSIIILLYYIFFIYYK</sequence>
<evidence type="ECO:0000313" key="3">
    <source>
        <dbReference type="Proteomes" id="UP000321606"/>
    </source>
</evidence>
<dbReference type="STRING" id="714315.GCA_000516535_01316"/>
<feature type="transmembrane region" description="Helical" evidence="1">
    <location>
        <begin position="100"/>
        <end position="124"/>
    </location>
</feature>
<dbReference type="EMBL" id="AP019822">
    <property type="protein sequence ID" value="BBM36377.1"/>
    <property type="molecule type" value="Genomic_DNA"/>
</dbReference>
<keyword evidence="1" id="KW-1133">Transmembrane helix</keyword>
<name>A0A510JB13_9FUSO</name>
<organism evidence="2 3">
    <name type="scientific">Pseudoleptotrichia goodfellowii</name>
    <dbReference type="NCBI Taxonomy" id="157692"/>
    <lineage>
        <taxon>Bacteria</taxon>
        <taxon>Fusobacteriati</taxon>
        <taxon>Fusobacteriota</taxon>
        <taxon>Fusobacteriia</taxon>
        <taxon>Fusobacteriales</taxon>
        <taxon>Leptotrichiaceae</taxon>
        <taxon>Pseudoleptotrichia</taxon>
    </lineage>
</organism>
<keyword evidence="1" id="KW-0812">Transmembrane</keyword>
<evidence type="ECO:0000313" key="2">
    <source>
        <dbReference type="EMBL" id="BBM36377.1"/>
    </source>
</evidence>
<dbReference type="Proteomes" id="UP000321606">
    <property type="component" value="Chromosome"/>
</dbReference>
<dbReference type="KEGG" id="lgo:JCM16774_1309"/>
<proteinExistence type="predicted"/>
<dbReference type="AlphaFoldDB" id="A0A510JB13"/>
<dbReference type="RefSeq" id="WP_026737700.1">
    <property type="nucleotide sequence ID" value="NZ_AP019822.1"/>
</dbReference>
<protein>
    <submittedName>
        <fullName evidence="2">Uncharacterized protein</fullName>
    </submittedName>
</protein>
<evidence type="ECO:0000256" key="1">
    <source>
        <dbReference type="SAM" id="Phobius"/>
    </source>
</evidence>
<feature type="transmembrane region" description="Helical" evidence="1">
    <location>
        <begin position="72"/>
        <end position="93"/>
    </location>
</feature>
<gene>
    <name evidence="2" type="ORF">JCM16774_1309</name>
</gene>
<accession>A0A510JB13</accession>
<keyword evidence="1" id="KW-0472">Membrane</keyword>
<reference evidence="2 3" key="1">
    <citation type="submission" date="2019-07" db="EMBL/GenBank/DDBJ databases">
        <title>Complete Genome Sequence of Leptotrichia goodfellowii Strain JCM 16774.</title>
        <authorList>
            <person name="Watanabe S."/>
            <person name="Cui L."/>
        </authorList>
    </citation>
    <scope>NUCLEOTIDE SEQUENCE [LARGE SCALE GENOMIC DNA]</scope>
    <source>
        <strain evidence="2 3">JCM16774</strain>
    </source>
</reference>